<sequence>MLRLDTMKTATEQSYRRRIARVIEAIMLDPSAPHSIESLAAVAHFSPFHFHRLYRAMTGESVAATIRRVRLAQAAYQLVANPVSITEAALEAGYDSSQSFARAFRSLTGLSPTEFQMQQQSIAANLPSVAVGDRPHVTIFGLSHEGPAQTIPHTYRRLALKLSERGLDWSDLTRIGVGSGDPEQDEGFRYFAGVVLLENSPVTEGLERCDVAGGRYACYRLVGPYALISSTFQTLFGSWLPQSGFEPDDRPVIELYLNHPTKVMEHEIATDLLIPIRVASTT</sequence>
<evidence type="ECO:0000256" key="3">
    <source>
        <dbReference type="ARBA" id="ARBA00023163"/>
    </source>
</evidence>
<dbReference type="InterPro" id="IPR020449">
    <property type="entry name" value="Tscrpt_reg_AraC-type_HTH"/>
</dbReference>
<keyword evidence="1" id="KW-0805">Transcription regulation</keyword>
<evidence type="ECO:0000313" key="5">
    <source>
        <dbReference type="EMBL" id="ENN86377.1"/>
    </source>
</evidence>
<dbReference type="Pfam" id="PF12833">
    <property type="entry name" value="HTH_18"/>
    <property type="match status" value="1"/>
</dbReference>
<name>N6V5P0_9HYPH</name>
<dbReference type="PROSITE" id="PS00041">
    <property type="entry name" value="HTH_ARAC_FAMILY_1"/>
    <property type="match status" value="1"/>
</dbReference>
<keyword evidence="6" id="KW-1185">Reference proteome</keyword>
<dbReference type="Proteomes" id="UP000012429">
    <property type="component" value="Unassembled WGS sequence"/>
</dbReference>
<dbReference type="Gene3D" id="3.20.80.10">
    <property type="entry name" value="Regulatory factor, effector binding domain"/>
    <property type="match status" value="1"/>
</dbReference>
<protein>
    <submittedName>
        <fullName evidence="5">Transcription regulator protein</fullName>
    </submittedName>
</protein>
<keyword evidence="2" id="KW-0238">DNA-binding</keyword>
<comment type="caution">
    <text evidence="5">The sequence shown here is derived from an EMBL/GenBank/DDBJ whole genome shotgun (WGS) entry which is preliminary data.</text>
</comment>
<dbReference type="InterPro" id="IPR029442">
    <property type="entry name" value="GyrI-like"/>
</dbReference>
<gene>
    <name evidence="5" type="ORF">RHSP_82334</name>
</gene>
<dbReference type="PANTHER" id="PTHR40055:SF1">
    <property type="entry name" value="TRANSCRIPTIONAL REGULATOR YGIV-RELATED"/>
    <property type="match status" value="1"/>
</dbReference>
<evidence type="ECO:0000313" key="6">
    <source>
        <dbReference type="Proteomes" id="UP000012429"/>
    </source>
</evidence>
<dbReference type="InterPro" id="IPR018062">
    <property type="entry name" value="HTH_AraC-typ_CS"/>
</dbReference>
<accession>N6V5P0</accession>
<dbReference type="SMART" id="SM00871">
    <property type="entry name" value="AraC_E_bind"/>
    <property type="match status" value="1"/>
</dbReference>
<dbReference type="InterPro" id="IPR018060">
    <property type="entry name" value="HTH_AraC"/>
</dbReference>
<dbReference type="PATRIC" id="fig|363754.4.peg.3951"/>
<feature type="domain" description="HTH araC/xylS-type" evidence="4">
    <location>
        <begin position="17"/>
        <end position="118"/>
    </location>
</feature>
<dbReference type="InterPro" id="IPR010499">
    <property type="entry name" value="AraC_E-bd"/>
</dbReference>
<dbReference type="PRINTS" id="PR00032">
    <property type="entry name" value="HTHARAC"/>
</dbReference>
<proteinExistence type="predicted"/>
<keyword evidence="3" id="KW-0804">Transcription</keyword>
<dbReference type="GO" id="GO:0043565">
    <property type="term" value="F:sequence-specific DNA binding"/>
    <property type="evidence" value="ECO:0007669"/>
    <property type="project" value="InterPro"/>
</dbReference>
<dbReference type="PANTHER" id="PTHR40055">
    <property type="entry name" value="TRANSCRIPTIONAL REGULATOR YGIV-RELATED"/>
    <property type="match status" value="1"/>
</dbReference>
<dbReference type="SUPFAM" id="SSF46689">
    <property type="entry name" value="Homeodomain-like"/>
    <property type="match status" value="2"/>
</dbReference>
<dbReference type="InterPro" id="IPR009057">
    <property type="entry name" value="Homeodomain-like_sf"/>
</dbReference>
<evidence type="ECO:0000256" key="2">
    <source>
        <dbReference type="ARBA" id="ARBA00023125"/>
    </source>
</evidence>
<dbReference type="EMBL" id="AQHN01000070">
    <property type="protein sequence ID" value="ENN86377.1"/>
    <property type="molecule type" value="Genomic_DNA"/>
</dbReference>
<dbReference type="PROSITE" id="PS01124">
    <property type="entry name" value="HTH_ARAC_FAMILY_2"/>
    <property type="match status" value="1"/>
</dbReference>
<dbReference type="STRING" id="363754.RHSP_82334"/>
<dbReference type="InterPro" id="IPR011256">
    <property type="entry name" value="Reg_factor_effector_dom_sf"/>
</dbReference>
<reference evidence="5 6" key="1">
    <citation type="journal article" date="2012" name="BMC Genomics">
        <title>Genomic basis of broad host range and environmental adaptability of Rhizobium tropici CIAT 899 and Rhizobium sp. PRF 81 which are used in inoculants for common bean (Phaseolus vulgaris L.).</title>
        <authorList>
            <person name="Ormeno-Orrillo E."/>
            <person name="Menna P."/>
            <person name="Almeida L.G."/>
            <person name="Ollero F.J."/>
            <person name="Nicolas M.F."/>
            <person name="Pains Rodrigues E."/>
            <person name="Shigueyoshi Nakatani A."/>
            <person name="Silva Batista J.S."/>
            <person name="Oliveira Chueire L.M."/>
            <person name="Souza R.C."/>
            <person name="Ribeiro Vasconcelos A.T."/>
            <person name="Megias M."/>
            <person name="Hungria M."/>
            <person name="Martinez-Romero E."/>
        </authorList>
    </citation>
    <scope>NUCLEOTIDE SEQUENCE [LARGE SCALE GENOMIC DNA]</scope>
    <source>
        <strain evidence="5 6">PRF 81</strain>
    </source>
</reference>
<dbReference type="SUPFAM" id="SSF55136">
    <property type="entry name" value="Probable bacterial effector-binding domain"/>
    <property type="match status" value="1"/>
</dbReference>
<dbReference type="Pfam" id="PF06445">
    <property type="entry name" value="GyrI-like"/>
    <property type="match status" value="1"/>
</dbReference>
<dbReference type="SMART" id="SM00342">
    <property type="entry name" value="HTH_ARAC"/>
    <property type="match status" value="1"/>
</dbReference>
<evidence type="ECO:0000256" key="1">
    <source>
        <dbReference type="ARBA" id="ARBA00023015"/>
    </source>
</evidence>
<dbReference type="GO" id="GO:0003700">
    <property type="term" value="F:DNA-binding transcription factor activity"/>
    <property type="evidence" value="ECO:0007669"/>
    <property type="project" value="InterPro"/>
</dbReference>
<dbReference type="Gene3D" id="1.10.10.60">
    <property type="entry name" value="Homeodomain-like"/>
    <property type="match status" value="2"/>
</dbReference>
<dbReference type="AlphaFoldDB" id="N6V5P0"/>
<dbReference type="InterPro" id="IPR050908">
    <property type="entry name" value="SmbC-like"/>
</dbReference>
<evidence type="ECO:0000259" key="4">
    <source>
        <dbReference type="PROSITE" id="PS01124"/>
    </source>
</evidence>
<organism evidence="5 6">
    <name type="scientific">Rhizobium freirei PRF 81</name>
    <dbReference type="NCBI Taxonomy" id="363754"/>
    <lineage>
        <taxon>Bacteria</taxon>
        <taxon>Pseudomonadati</taxon>
        <taxon>Pseudomonadota</taxon>
        <taxon>Alphaproteobacteria</taxon>
        <taxon>Hyphomicrobiales</taxon>
        <taxon>Rhizobiaceae</taxon>
        <taxon>Rhizobium/Agrobacterium group</taxon>
        <taxon>Rhizobium</taxon>
    </lineage>
</organism>